<reference evidence="2 3" key="1">
    <citation type="submission" date="2017-06" db="EMBL/GenBank/DDBJ databases">
        <title>Genome sequencing of cyanobaciteial culture collection at National Institute for Environmental Studies (NIES).</title>
        <authorList>
            <person name="Hirose Y."/>
            <person name="Shimura Y."/>
            <person name="Fujisawa T."/>
            <person name="Nakamura Y."/>
            <person name="Kawachi M."/>
        </authorList>
    </citation>
    <scope>NUCLEOTIDE SEQUENCE [LARGE SCALE GENOMIC DNA]</scope>
    <source>
        <strain evidence="2 3">NIES-37</strain>
    </source>
</reference>
<accession>A0A1Z4N5L9</accession>
<dbReference type="Pfam" id="PF19266">
    <property type="entry name" value="CIS_tube"/>
    <property type="match status" value="1"/>
</dbReference>
<feature type="domain" description="Contractile injection system tube protein N-terminal" evidence="1">
    <location>
        <begin position="4"/>
        <end position="167"/>
    </location>
</feature>
<gene>
    <name evidence="2" type="ORF">NIES37_50050</name>
</gene>
<dbReference type="KEGG" id="ttq:NIES37_50050"/>
<dbReference type="EMBL" id="AP018248">
    <property type="protein sequence ID" value="BAZ01007.1"/>
    <property type="molecule type" value="Genomic_DNA"/>
</dbReference>
<sequence length="235" mass="27085">MTGELTKIKILVYQNKQMNKKVGEFDLPINPEQFSQAFKVEYDLSQAQGSQGNDPKFKFTRPEEMKLDFTFDGTNVVPIKGKPNQFHKNVAQQVQDFLNAVYTMDGGTHKPNFLRLLWGNFSFGNKNGFDCILKDLQINYTLFSPDGQPLRARLSANFVNYIEQERRLREEGRQSPDVTHQRKVTAGKTLPLMTYDIYGDPTYYLQIAKVNGLINFRRLATNTDLRFPPLEKTES</sequence>
<proteinExistence type="predicted"/>
<name>A0A1Z4N5L9_9CYAN</name>
<evidence type="ECO:0000313" key="2">
    <source>
        <dbReference type="EMBL" id="BAZ01007.1"/>
    </source>
</evidence>
<dbReference type="InterPro" id="IPR045361">
    <property type="entry name" value="CIS_tube_prot_N"/>
</dbReference>
<dbReference type="Proteomes" id="UP000218785">
    <property type="component" value="Chromosome"/>
</dbReference>
<evidence type="ECO:0000313" key="3">
    <source>
        <dbReference type="Proteomes" id="UP000218785"/>
    </source>
</evidence>
<keyword evidence="3" id="KW-1185">Reference proteome</keyword>
<protein>
    <recommendedName>
        <fullName evidence="1">Contractile injection system tube protein N-terminal domain-containing protein</fullName>
    </recommendedName>
</protein>
<evidence type="ECO:0000259" key="1">
    <source>
        <dbReference type="Pfam" id="PF19266"/>
    </source>
</evidence>
<dbReference type="AlphaFoldDB" id="A0A1Z4N5L9"/>
<dbReference type="RefSeq" id="WP_321206644.1">
    <property type="nucleotide sequence ID" value="NZ_CAWNJS010000001.1"/>
</dbReference>
<organism evidence="2 3">
    <name type="scientific">Tolypothrix tenuis PCC 7101</name>
    <dbReference type="NCBI Taxonomy" id="231146"/>
    <lineage>
        <taxon>Bacteria</taxon>
        <taxon>Bacillati</taxon>
        <taxon>Cyanobacteriota</taxon>
        <taxon>Cyanophyceae</taxon>
        <taxon>Nostocales</taxon>
        <taxon>Tolypothrichaceae</taxon>
        <taxon>Tolypothrix</taxon>
    </lineage>
</organism>